<feature type="compositionally biased region" description="Basic and acidic residues" evidence="2">
    <location>
        <begin position="1275"/>
        <end position="1287"/>
    </location>
</feature>
<feature type="compositionally biased region" description="Basic and acidic residues" evidence="2">
    <location>
        <begin position="221"/>
        <end position="242"/>
    </location>
</feature>
<dbReference type="InterPro" id="IPR003323">
    <property type="entry name" value="OTU_dom"/>
</dbReference>
<evidence type="ECO:0000313" key="4">
    <source>
        <dbReference type="EMBL" id="QHU04766.1"/>
    </source>
</evidence>
<name>A0A6C0JJ05_9ZZZZ</name>
<reference evidence="4" key="1">
    <citation type="journal article" date="2020" name="Nature">
        <title>Giant virus diversity and host interactions through global metagenomics.</title>
        <authorList>
            <person name="Schulz F."/>
            <person name="Roux S."/>
            <person name="Paez-Espino D."/>
            <person name="Jungbluth S."/>
            <person name="Walsh D.A."/>
            <person name="Denef V.J."/>
            <person name="McMahon K.D."/>
            <person name="Konstantinidis K.T."/>
            <person name="Eloe-Fadrosh E.A."/>
            <person name="Kyrpides N.C."/>
            <person name="Woyke T."/>
        </authorList>
    </citation>
    <scope>NUCLEOTIDE SEQUENCE</scope>
    <source>
        <strain evidence="4">GVMAG-M-3300027708-5</strain>
    </source>
</reference>
<accession>A0A6C0JJ05</accession>
<dbReference type="EMBL" id="MN740404">
    <property type="protein sequence ID" value="QHU04766.1"/>
    <property type="molecule type" value="Genomic_DNA"/>
</dbReference>
<dbReference type="PROSITE" id="PS50802">
    <property type="entry name" value="OTU"/>
    <property type="match status" value="1"/>
</dbReference>
<feature type="region of interest" description="Disordered" evidence="2">
    <location>
        <begin position="220"/>
        <end position="246"/>
    </location>
</feature>
<keyword evidence="1" id="KW-0175">Coiled coil</keyword>
<proteinExistence type="predicted"/>
<dbReference type="Gene3D" id="3.90.70.80">
    <property type="match status" value="1"/>
</dbReference>
<organism evidence="4">
    <name type="scientific">viral metagenome</name>
    <dbReference type="NCBI Taxonomy" id="1070528"/>
    <lineage>
        <taxon>unclassified sequences</taxon>
        <taxon>metagenomes</taxon>
        <taxon>organismal metagenomes</taxon>
    </lineage>
</organism>
<protein>
    <recommendedName>
        <fullName evidence="3">OTU domain-containing protein</fullName>
    </recommendedName>
</protein>
<feature type="region of interest" description="Disordered" evidence="2">
    <location>
        <begin position="1271"/>
        <end position="1304"/>
    </location>
</feature>
<evidence type="ECO:0000256" key="2">
    <source>
        <dbReference type="SAM" id="MobiDB-lite"/>
    </source>
</evidence>
<feature type="compositionally biased region" description="Basic and acidic residues" evidence="2">
    <location>
        <begin position="719"/>
        <end position="734"/>
    </location>
</feature>
<sequence>MWKSDGKPKENKKGWFGNIKTSEESKQVATKGSLISRVMNTGRNVVNASVEAKNKAKYLANLLLNTSNINKLHLKNQFYVEYMKMDTIRRVYSLERQPKINKDLIDANFENQTTDEFDKFFGKVFNKGGIDHYESSKDYLGKIVPFRWDITMYQGNLFGDNNFYLYGSTGITKQEKKEFNESVDEKGKSAFRGQLGKNVATTILTVGQVEVSKTAQAAQTEAREYASEPGVKESEEQEKEAQKFGAQQRSLMPNSLKKLTRLTGYKAKLPYGRLNNAVLIDRELYESIEKTLKDAIEKEITHEIRKGPTAKYEKAIQYCQRLRKLYNNYVCFSVEFDYLFKYLHFYRHQLNVMLWNGTLTPFFTIDDMIDEQNDMIFKNNEFRERYIDSMKLIFKVIALMSYVNPGISSKFKEVTNRVKEGEPIGSIQNELDKEVETQEEEIDKLTPVKTTTGGNSQHNQITAQDVPAPLQIIINESNQILQKGGGDSEILIRLRDYYDIPFEIDRLDPPLDGSENDLDSRIFKSLDDFDPRKNFNLKTAELKPLYSIYEAKYALVIAIEIMRRITVMKYPKSLKETTGNKKWPNKNNKDADQLANENFLHILNFEQTATSVLSSNKRYKIKFGKLNLKDEENGETSVFDKNAIDIFGNGKEIPIFNDTRSDWHDDFKKKLSFNDLVTTLTNFEKNYKKDLEKRLKDQEIKKQIADKIVQQKTLKIEEDKKRNQKTDEQNKTDQQEQQTKATSVQLAIASSEAVTQEYYLKSTWDDLINKYKGNDNEFFKFLKDLPISNGLPLELSSTTIPSKQAVAKTEKKKWSIFRGGNNSTRKIKRNQIGGNIFTETLAKAKKAFDQNNVFLKIIDSVLYTVQGNMIHRIMEGLGRMRDNTTMNSHTGLTMQNNLALCISKTMKYILRIPFLVCMAPMSEIIGHLTFGILASPHCFMVSHIFMSILLKSNILTQTFANDISKLVGNVMFKYKFVENIGKDPSKPSAPSAPSAPSDTIVQYIKRETVLSYVYETSAGIFYNLGMEILNIVIELKDAASFYNETKEKKGDAYDMVLTVSKNLNEKIKEIKYNSTKAIEEATTAVKEATTDGDKDKKDQAEQVLKNANSRKTTAEYINKKLGEFLNLKEMIDIIAAACPPLPDSSSPDSFPADVGAVAALFNTNDNIVEVLTLFLKEQLDSDDKRSATGETSLTETEKMIFSLKQKYLGKFCAINNNFMGLLSDVKVETNEEAEEQVYVFQFVTVDYNQTKTGLVGNKKIAKFGRRNRFTNTENIMKENKERKERNDNYTNEQQRQVGGGDESLEDYTEGQAGAIGAAGAAGVTAGVTTGAVVGTGAVTGAAISGSIVGAATSSIGGIAAASTAASLGSTAASTAAGVAAIATAGTVAALAAGLIPITIVIVAGQILTGSLNDAEKTGEYEKKEAYVTVKKGIAGDEMISEVIPYVYACPNWYDPDQRDIGSSITKLGSYQKGKHIHTEDTNIRKLQKLYRSMTPEQKKNPALGNLPEFQREYDYNGVYLGYIQSIQKKNFVCIPSEINSCTYEVMVPNILRSEYQPTDLVKVEVKSGKSIHVIVPYNLPAVTNIEDINPDHEYETLQCKATQNRFTKNETVETYAVNDLKSHVTTPEELLRKTLDEETAQTEQIKKEDEKKTIENAKQKERAVIKQKTFEEGKLGYRVNFELLDGYKSGPKVLLYANTEYVKENKQKSGELSITGISKGLGKYVGQVPDTNPIQYRFENAIIDSGKHTVFVEKESEILEEIFLVENVENLENSNASTEYFYVEDSKMHADSDKKRFFASKDNIKSIGKFTSYDKFSNEVKYENGTFKVDAKSFTNSTGPAIAGVKIFTKLTATSPASDGEEPALVSDGEEPAPASKEKKPAQVYEGVAPVPRKPGVTIITENSKKLGGNIQEINEKVGEIIREKKLTYTDHDNDQKVLKNSDDYINVDFSAKYQSLIRDFETIYTPGDGTCLIHSILYATSENYRKMDSANKSTVGKAFRKYLTELMPKEDKLLGMTQNELNLLKKEAAFLGHITIQYMCNKYKFNAFVFEFHQEGELPNTINIIMSGENKTQTNTLPYISIYCRNPIHFSVIKMQGEFMMTSEDATPMIKYIESINQSEALKLQCHFEIGALVNIKDKPGEEVFLIQSFEYQDYKCTTANLINIVTNESINVKIDNITPIE</sequence>
<feature type="domain" description="OTU" evidence="3">
    <location>
        <begin position="1961"/>
        <end position="2097"/>
    </location>
</feature>
<feature type="region of interest" description="Disordered" evidence="2">
    <location>
        <begin position="719"/>
        <end position="739"/>
    </location>
</feature>
<feature type="coiled-coil region" evidence="1">
    <location>
        <begin position="1640"/>
        <end position="1667"/>
    </location>
</feature>
<feature type="region of interest" description="Disordered" evidence="2">
    <location>
        <begin position="1856"/>
        <end position="1883"/>
    </location>
</feature>
<evidence type="ECO:0000259" key="3">
    <source>
        <dbReference type="PROSITE" id="PS50802"/>
    </source>
</evidence>
<evidence type="ECO:0000256" key="1">
    <source>
        <dbReference type="SAM" id="Coils"/>
    </source>
</evidence>